<evidence type="ECO:0000256" key="10">
    <source>
        <dbReference type="ARBA" id="ARBA00023212"/>
    </source>
</evidence>
<dbReference type="AlphaFoldDB" id="A0A915EJK1"/>
<comment type="subcellular location">
    <subcellularLocation>
        <location evidence="1">Cytoplasm</location>
        <location evidence="1">Cytoskeleton</location>
    </subcellularLocation>
</comment>
<dbReference type="GO" id="GO:0007018">
    <property type="term" value="P:microtubule-based movement"/>
    <property type="evidence" value="ECO:0007669"/>
    <property type="project" value="InterPro"/>
</dbReference>
<keyword evidence="10" id="KW-0206">Cytoskeleton</keyword>
<dbReference type="Proteomes" id="UP000887574">
    <property type="component" value="Unplaced"/>
</dbReference>
<sequence>MWRETLTKIVRLCVVEKRRIVLHVSDHIFHKPTLEMVLSDLIVVLNRGGLPTRLFSQQLLNELNEQRQQQIELLGDAKAHINSNNISSEWTQRQVLSKDIRKNLHVVFSADPATVKKFEHKFQQIFNYVLIDNLDIWSKPELVSYATSQLYSSQQFTHKSQIDQMVRKLLSIHKKLGKIRPHSFTHINFLNYKELLRLQPELVRTSLETTVLMSTIERETIEIENAREVVAANEFKANEAATKAQALKVECEQDLAEAIPTLEAAIDALKILNQSDISILKTMRFPPQGVRICMEAVCLLLGEKPARFVDSNGNHVVDFWVTSQKVLADIHFLQRIRNFPRDKVSNKVIRHIRRKYLCLTEFDAENIRSTSLAAEGLCLWVKAIDAYNRISKVVEPKKEKLKKAELMIKQHMKQLDIKRKALQEVTERLQGLSDQFGQMSQRKQELQNQIQACETKMSRSHKLLTALKSEQSRWNKNVGDLSKQNSTYVQQAMVGAALVEYLGNLDYTFRKIKGDIATIALY</sequence>
<evidence type="ECO:0000256" key="5">
    <source>
        <dbReference type="ARBA" id="ARBA00022741"/>
    </source>
</evidence>
<dbReference type="WBParaSite" id="jg6046">
    <property type="protein sequence ID" value="jg6046"/>
    <property type="gene ID" value="jg6046"/>
</dbReference>
<evidence type="ECO:0000313" key="14">
    <source>
        <dbReference type="Proteomes" id="UP000887574"/>
    </source>
</evidence>
<evidence type="ECO:0000256" key="3">
    <source>
        <dbReference type="ARBA" id="ARBA00022490"/>
    </source>
</evidence>
<keyword evidence="14" id="KW-1185">Reference proteome</keyword>
<proteinExistence type="inferred from homology"/>
<dbReference type="GO" id="GO:0005874">
    <property type="term" value="C:microtubule"/>
    <property type="evidence" value="ECO:0007669"/>
    <property type="project" value="UniProtKB-KW"/>
</dbReference>
<dbReference type="GO" id="GO:0051959">
    <property type="term" value="F:dynein light intermediate chain binding"/>
    <property type="evidence" value="ECO:0007669"/>
    <property type="project" value="InterPro"/>
</dbReference>
<organism evidence="14 15">
    <name type="scientific">Ditylenchus dipsaci</name>
    <dbReference type="NCBI Taxonomy" id="166011"/>
    <lineage>
        <taxon>Eukaryota</taxon>
        <taxon>Metazoa</taxon>
        <taxon>Ecdysozoa</taxon>
        <taxon>Nematoda</taxon>
        <taxon>Chromadorea</taxon>
        <taxon>Rhabditida</taxon>
        <taxon>Tylenchina</taxon>
        <taxon>Tylenchomorpha</taxon>
        <taxon>Sphaerularioidea</taxon>
        <taxon>Anguinidae</taxon>
        <taxon>Anguininae</taxon>
        <taxon>Ditylenchus</taxon>
    </lineage>
</organism>
<keyword evidence="4" id="KW-0493">Microtubule</keyword>
<feature type="coiled-coil region" evidence="11">
    <location>
        <begin position="401"/>
        <end position="463"/>
    </location>
</feature>
<keyword evidence="5" id="KW-0547">Nucleotide-binding</keyword>
<feature type="domain" description="Dynein heavy chain coiled coil stalk" evidence="12">
    <location>
        <begin position="215"/>
        <end position="511"/>
    </location>
</feature>
<evidence type="ECO:0000256" key="7">
    <source>
        <dbReference type="ARBA" id="ARBA00023017"/>
    </source>
</evidence>
<keyword evidence="9" id="KW-0505">Motor protein</keyword>
<evidence type="ECO:0000256" key="4">
    <source>
        <dbReference type="ARBA" id="ARBA00022701"/>
    </source>
</evidence>
<dbReference type="Pfam" id="PF12777">
    <property type="entry name" value="MT"/>
    <property type="match status" value="1"/>
</dbReference>
<evidence type="ECO:0000313" key="15">
    <source>
        <dbReference type="WBParaSite" id="jg6046"/>
    </source>
</evidence>
<dbReference type="Gene3D" id="1.20.920.20">
    <property type="match status" value="1"/>
</dbReference>
<dbReference type="InterPro" id="IPR024317">
    <property type="entry name" value="Dynein_heavy_chain_D4_dom"/>
</dbReference>
<evidence type="ECO:0000256" key="8">
    <source>
        <dbReference type="ARBA" id="ARBA00023054"/>
    </source>
</evidence>
<evidence type="ECO:0000256" key="2">
    <source>
        <dbReference type="ARBA" id="ARBA00008887"/>
    </source>
</evidence>
<evidence type="ECO:0000259" key="13">
    <source>
        <dbReference type="Pfam" id="PF12780"/>
    </source>
</evidence>
<feature type="domain" description="Dynein heavy chain AAA module D4" evidence="13">
    <location>
        <begin position="1"/>
        <end position="181"/>
    </location>
</feature>
<keyword evidence="7" id="KW-0243">Dynein</keyword>
<keyword evidence="6" id="KW-0067">ATP-binding</keyword>
<evidence type="ECO:0000259" key="12">
    <source>
        <dbReference type="Pfam" id="PF12777"/>
    </source>
</evidence>
<dbReference type="InterPro" id="IPR026983">
    <property type="entry name" value="DHC"/>
</dbReference>
<dbReference type="FunFam" id="1.20.920.20:FF:000001">
    <property type="entry name" value="dynein heavy chain 2, axonemal"/>
    <property type="match status" value="1"/>
</dbReference>
<protein>
    <submittedName>
        <fullName evidence="15">Dynein heavy chain coiled coil stalk domain-containing protein</fullName>
    </submittedName>
</protein>
<dbReference type="GO" id="GO:0045505">
    <property type="term" value="F:dynein intermediate chain binding"/>
    <property type="evidence" value="ECO:0007669"/>
    <property type="project" value="InterPro"/>
</dbReference>
<evidence type="ECO:0000256" key="11">
    <source>
        <dbReference type="SAM" id="Coils"/>
    </source>
</evidence>
<dbReference type="Pfam" id="PF12780">
    <property type="entry name" value="AAA_8"/>
    <property type="match status" value="1"/>
</dbReference>
<keyword evidence="3" id="KW-0963">Cytoplasm</keyword>
<comment type="similarity">
    <text evidence="2">Belongs to the dynein heavy chain family.</text>
</comment>
<dbReference type="PANTHER" id="PTHR45703:SF1">
    <property type="entry name" value="DYNEINS HEAVY CHAIN"/>
    <property type="match status" value="1"/>
</dbReference>
<evidence type="ECO:0000256" key="9">
    <source>
        <dbReference type="ARBA" id="ARBA00023175"/>
    </source>
</evidence>
<name>A0A915EJK1_9BILA</name>
<dbReference type="GO" id="GO:0005524">
    <property type="term" value="F:ATP binding"/>
    <property type="evidence" value="ECO:0007669"/>
    <property type="project" value="UniProtKB-KW"/>
</dbReference>
<evidence type="ECO:0000256" key="6">
    <source>
        <dbReference type="ARBA" id="ARBA00022840"/>
    </source>
</evidence>
<dbReference type="GO" id="GO:0030286">
    <property type="term" value="C:dynein complex"/>
    <property type="evidence" value="ECO:0007669"/>
    <property type="project" value="UniProtKB-KW"/>
</dbReference>
<evidence type="ECO:0000256" key="1">
    <source>
        <dbReference type="ARBA" id="ARBA00004245"/>
    </source>
</evidence>
<dbReference type="Gene3D" id="3.40.50.300">
    <property type="entry name" value="P-loop containing nucleotide triphosphate hydrolases"/>
    <property type="match status" value="1"/>
</dbReference>
<reference evidence="15" key="1">
    <citation type="submission" date="2022-11" db="UniProtKB">
        <authorList>
            <consortium name="WormBaseParasite"/>
        </authorList>
    </citation>
    <scope>IDENTIFICATION</scope>
</reference>
<dbReference type="PANTHER" id="PTHR45703">
    <property type="entry name" value="DYNEIN HEAVY CHAIN"/>
    <property type="match status" value="1"/>
</dbReference>
<keyword evidence="8 11" id="KW-0175">Coiled coil</keyword>
<accession>A0A915EJK1</accession>
<dbReference type="InterPro" id="IPR024743">
    <property type="entry name" value="Dynein_HC_stalk"/>
</dbReference>
<dbReference type="InterPro" id="IPR027417">
    <property type="entry name" value="P-loop_NTPase"/>
</dbReference>